<dbReference type="Proteomes" id="UP000626844">
    <property type="component" value="Unassembled WGS sequence"/>
</dbReference>
<keyword evidence="1" id="KW-1133">Transmembrane helix</keyword>
<feature type="transmembrane region" description="Helical" evidence="1">
    <location>
        <begin position="33"/>
        <end position="50"/>
    </location>
</feature>
<sequence>MGTFSSWVYSHLYILYALTFSFYLFTIFFPNEIIQYFIGVMAIILVFISFKGASKLFKILCLIFSFTGLLFYIYASLPFVYLPMYMSSNMSLLSLLTVLPLMTSVVHAGRFDRRLNELMKGKVDNLGNLYIRSSMTTYLLTGFISISALTLSQEVLQSSLQKIPQKIRKIFISKTTLRALAVALIWSPTEIIVAITVDSTGISYLSLLPWLLLCSFIVISLDWIMGKRSFSSINVEHDEGVIQNIDVKKMTIQIIKLVMALAIFLIVVVLTGSLLQLSFIISVAIVIPVFSLCWAILLKRWKGFKVIAWKNWRERTNKMQNFVVLFLSLSLFSNSLSETSFHDVIKQPFLAFSDNPIVILIFIQVVFLLGGLIGVHAIATIGVLFEVIQPLYGMINPISIGIVVITSALATATVGAYGVTVTMTSVATQQNPYRITLNNLPFSLFFGAVGISIGYFLL</sequence>
<proteinExistence type="predicted"/>
<evidence type="ECO:0000313" key="2">
    <source>
        <dbReference type="EMBL" id="MBD1381703.1"/>
    </source>
</evidence>
<dbReference type="RefSeq" id="WP_191159304.1">
    <property type="nucleotide sequence ID" value="NZ_JACXAI010000021.1"/>
</dbReference>
<feature type="transmembrane region" description="Helical" evidence="1">
    <location>
        <begin position="202"/>
        <end position="224"/>
    </location>
</feature>
<feature type="transmembrane region" description="Helical" evidence="1">
    <location>
        <begin position="440"/>
        <end position="457"/>
    </location>
</feature>
<protein>
    <submittedName>
        <fullName evidence="2">Uncharacterized protein</fullName>
    </submittedName>
</protein>
<dbReference type="EMBL" id="JACXAI010000021">
    <property type="protein sequence ID" value="MBD1381703.1"/>
    <property type="molecule type" value="Genomic_DNA"/>
</dbReference>
<feature type="transmembrane region" description="Helical" evidence="1">
    <location>
        <begin position="397"/>
        <end position="420"/>
    </location>
</feature>
<feature type="transmembrane region" description="Helical" evidence="1">
    <location>
        <begin position="6"/>
        <end position="26"/>
    </location>
</feature>
<accession>A0A926NJH2</accession>
<feature type="transmembrane region" description="Helical" evidence="1">
    <location>
        <begin position="92"/>
        <end position="109"/>
    </location>
</feature>
<evidence type="ECO:0000256" key="1">
    <source>
        <dbReference type="SAM" id="Phobius"/>
    </source>
</evidence>
<comment type="caution">
    <text evidence="2">The sequence shown here is derived from an EMBL/GenBank/DDBJ whole genome shotgun (WGS) entry which is preliminary data.</text>
</comment>
<feature type="transmembrane region" description="Helical" evidence="1">
    <location>
        <begin position="177"/>
        <end position="196"/>
    </location>
</feature>
<reference evidence="2" key="1">
    <citation type="submission" date="2020-09" db="EMBL/GenBank/DDBJ databases">
        <title>A novel bacterium of genus Bacillus, isolated from South China Sea.</title>
        <authorList>
            <person name="Huang H."/>
            <person name="Mo K."/>
            <person name="Hu Y."/>
        </authorList>
    </citation>
    <scope>NUCLEOTIDE SEQUENCE</scope>
    <source>
        <strain evidence="2">IB182487</strain>
    </source>
</reference>
<keyword evidence="1" id="KW-0472">Membrane</keyword>
<keyword evidence="3" id="KW-1185">Reference proteome</keyword>
<feature type="transmembrane region" description="Helical" evidence="1">
    <location>
        <begin position="319"/>
        <end position="337"/>
    </location>
</feature>
<dbReference type="AlphaFoldDB" id="A0A926NJH2"/>
<name>A0A926NJH2_9BACI</name>
<feature type="transmembrane region" description="Helical" evidence="1">
    <location>
        <begin position="279"/>
        <end position="298"/>
    </location>
</feature>
<organism evidence="2 3">
    <name type="scientific">Metabacillus arenae</name>
    <dbReference type="NCBI Taxonomy" id="2771434"/>
    <lineage>
        <taxon>Bacteria</taxon>
        <taxon>Bacillati</taxon>
        <taxon>Bacillota</taxon>
        <taxon>Bacilli</taxon>
        <taxon>Bacillales</taxon>
        <taxon>Bacillaceae</taxon>
        <taxon>Metabacillus</taxon>
    </lineage>
</organism>
<keyword evidence="1" id="KW-0812">Transmembrane</keyword>
<gene>
    <name evidence="2" type="ORF">IC621_15815</name>
</gene>
<feature type="transmembrane region" description="Helical" evidence="1">
    <location>
        <begin position="254"/>
        <end position="273"/>
    </location>
</feature>
<feature type="transmembrane region" description="Helical" evidence="1">
    <location>
        <begin position="56"/>
        <end position="80"/>
    </location>
</feature>
<feature type="transmembrane region" description="Helical" evidence="1">
    <location>
        <begin position="357"/>
        <end position="385"/>
    </location>
</feature>
<evidence type="ECO:0000313" key="3">
    <source>
        <dbReference type="Proteomes" id="UP000626844"/>
    </source>
</evidence>